<accession>A0A4C1YB52</accession>
<dbReference type="AlphaFoldDB" id="A0A4C1YB52"/>
<evidence type="ECO:0000313" key="2">
    <source>
        <dbReference type="EMBL" id="GBP72174.1"/>
    </source>
</evidence>
<comment type="caution">
    <text evidence="2">The sequence shown here is derived from an EMBL/GenBank/DDBJ whole genome shotgun (WGS) entry which is preliminary data.</text>
</comment>
<gene>
    <name evidence="2" type="ORF">EVAR_90357_1</name>
</gene>
<dbReference type="Proteomes" id="UP000299102">
    <property type="component" value="Unassembled WGS sequence"/>
</dbReference>
<feature type="compositionally biased region" description="Basic and acidic residues" evidence="1">
    <location>
        <begin position="8"/>
        <end position="20"/>
    </location>
</feature>
<keyword evidence="3" id="KW-1185">Reference proteome</keyword>
<organism evidence="2 3">
    <name type="scientific">Eumeta variegata</name>
    <name type="common">Bagworm moth</name>
    <name type="synonym">Eumeta japonica</name>
    <dbReference type="NCBI Taxonomy" id="151549"/>
    <lineage>
        <taxon>Eukaryota</taxon>
        <taxon>Metazoa</taxon>
        <taxon>Ecdysozoa</taxon>
        <taxon>Arthropoda</taxon>
        <taxon>Hexapoda</taxon>
        <taxon>Insecta</taxon>
        <taxon>Pterygota</taxon>
        <taxon>Neoptera</taxon>
        <taxon>Endopterygota</taxon>
        <taxon>Lepidoptera</taxon>
        <taxon>Glossata</taxon>
        <taxon>Ditrysia</taxon>
        <taxon>Tineoidea</taxon>
        <taxon>Psychidae</taxon>
        <taxon>Oiketicinae</taxon>
        <taxon>Eumeta</taxon>
    </lineage>
</organism>
<feature type="region of interest" description="Disordered" evidence="1">
    <location>
        <begin position="1"/>
        <end position="20"/>
    </location>
</feature>
<evidence type="ECO:0000313" key="3">
    <source>
        <dbReference type="Proteomes" id="UP000299102"/>
    </source>
</evidence>
<reference evidence="2 3" key="1">
    <citation type="journal article" date="2019" name="Commun. Biol.">
        <title>The bagworm genome reveals a unique fibroin gene that provides high tensile strength.</title>
        <authorList>
            <person name="Kono N."/>
            <person name="Nakamura H."/>
            <person name="Ohtoshi R."/>
            <person name="Tomita M."/>
            <person name="Numata K."/>
            <person name="Arakawa K."/>
        </authorList>
    </citation>
    <scope>NUCLEOTIDE SEQUENCE [LARGE SCALE GENOMIC DNA]</scope>
</reference>
<sequence length="199" mass="22154">MHLNTAGDQRDRGEAKDSDIHTAIQSHGIRWCRRGRVIHVPDRRYINMNSEVPRAVWAELGLGPAYAYCHHASGVLANKKIRKVEFIDHNVNNIKRKNRKNGRHKWSQPNEILKWNKGERTETVKVGLSTGGPVASVRVLFSSISLAFSFIAGGNLNTDRNTIGSETASTYAGLCSSTVVGGKAKYKYKQLKQKLSSLI</sequence>
<protein>
    <submittedName>
        <fullName evidence="2">Uncharacterized protein</fullName>
    </submittedName>
</protein>
<proteinExistence type="predicted"/>
<name>A0A4C1YB52_EUMVA</name>
<dbReference type="EMBL" id="BGZK01001136">
    <property type="protein sequence ID" value="GBP72174.1"/>
    <property type="molecule type" value="Genomic_DNA"/>
</dbReference>
<evidence type="ECO:0000256" key="1">
    <source>
        <dbReference type="SAM" id="MobiDB-lite"/>
    </source>
</evidence>